<dbReference type="Gene3D" id="1.10.8.50">
    <property type="match status" value="1"/>
</dbReference>
<dbReference type="GO" id="GO:0006284">
    <property type="term" value="P:base-excision repair"/>
    <property type="evidence" value="ECO:0007669"/>
    <property type="project" value="InterPro"/>
</dbReference>
<evidence type="ECO:0000256" key="2">
    <source>
        <dbReference type="ARBA" id="ARBA00009409"/>
    </source>
</evidence>
<dbReference type="PROSITE" id="PS51068">
    <property type="entry name" value="FPG_CAT"/>
    <property type="match status" value="1"/>
</dbReference>
<name>A0A4U1CJ98_9SPHI</name>
<evidence type="ECO:0000256" key="9">
    <source>
        <dbReference type="ARBA" id="ARBA00023295"/>
    </source>
</evidence>
<keyword evidence="11" id="KW-0540">Nuclease</keyword>
<proteinExistence type="inferred from homology"/>
<sequence length="243" mass="28638">MPEGPSIVILKEKISYLKHKIVLEASGYADVDMDAIHHKKIMNFKSWGKHFFICFNDFTIRIHFGLFGSYQLHKPKKVNPKIALHFNDDDVYFYVCTVRRIDQPLDEVYDWEADVMGDQWNPSKALQKVKSLGPKKICDVLLDQNIFAGVGNIIKNEVLYRSRVHPESIIEKIPEEKLKKIIKECRVYSFDFFRWKKDNELSKHFEVYEQKELKSNGEEVVRKETGATKRISYFIEKAQKLYV</sequence>
<keyword evidence="4" id="KW-0378">Hydrolase</keyword>
<evidence type="ECO:0000256" key="1">
    <source>
        <dbReference type="ARBA" id="ARBA00001668"/>
    </source>
</evidence>
<organism evidence="11 12">
    <name type="scientific">Pedobacter frigoris</name>
    <dbReference type="NCBI Taxonomy" id="2571272"/>
    <lineage>
        <taxon>Bacteria</taxon>
        <taxon>Pseudomonadati</taxon>
        <taxon>Bacteroidota</taxon>
        <taxon>Sphingobacteriia</taxon>
        <taxon>Sphingobacteriales</taxon>
        <taxon>Sphingobacteriaceae</taxon>
        <taxon>Pedobacter</taxon>
    </lineage>
</organism>
<feature type="domain" description="Formamidopyrimidine-DNA glycosylase catalytic" evidence="10">
    <location>
        <begin position="2"/>
        <end position="93"/>
    </location>
</feature>
<keyword evidence="5" id="KW-0238">DNA-binding</keyword>
<evidence type="ECO:0000256" key="3">
    <source>
        <dbReference type="ARBA" id="ARBA00022763"/>
    </source>
</evidence>
<dbReference type="Pfam" id="PF06831">
    <property type="entry name" value="H2TH"/>
    <property type="match status" value="1"/>
</dbReference>
<dbReference type="SMART" id="SM01232">
    <property type="entry name" value="H2TH"/>
    <property type="match status" value="1"/>
</dbReference>
<evidence type="ECO:0000256" key="5">
    <source>
        <dbReference type="ARBA" id="ARBA00023125"/>
    </source>
</evidence>
<evidence type="ECO:0000256" key="4">
    <source>
        <dbReference type="ARBA" id="ARBA00022801"/>
    </source>
</evidence>
<dbReference type="OrthoDB" id="9800855at2"/>
<dbReference type="InterPro" id="IPR035937">
    <property type="entry name" value="FPG_N"/>
</dbReference>
<comment type="similarity">
    <text evidence="2">Belongs to the FPG family.</text>
</comment>
<dbReference type="Gene3D" id="3.20.190.10">
    <property type="entry name" value="MutM-like, N-terminal"/>
    <property type="match status" value="1"/>
</dbReference>
<keyword evidence="11" id="KW-0255">Endonuclease</keyword>
<keyword evidence="9" id="KW-0326">Glycosidase</keyword>
<dbReference type="SMART" id="SM00898">
    <property type="entry name" value="Fapy_DNA_glyco"/>
    <property type="match status" value="1"/>
</dbReference>
<comment type="caution">
    <text evidence="11">The sequence shown here is derived from an EMBL/GenBank/DDBJ whole genome shotgun (WGS) entry which is preliminary data.</text>
</comment>
<reference evidence="11 12" key="1">
    <citation type="submission" date="2019-04" db="EMBL/GenBank/DDBJ databases">
        <title>Pedobacter sp. RP-3-15 sp. nov., isolated from Arctic soil.</title>
        <authorList>
            <person name="Dahal R.H."/>
            <person name="Kim D.-U."/>
        </authorList>
    </citation>
    <scope>NUCLEOTIDE SEQUENCE [LARGE SCALE GENOMIC DNA]</scope>
    <source>
        <strain evidence="11 12">RP-3-15</strain>
    </source>
</reference>
<keyword evidence="8" id="KW-0511">Multifunctional enzyme</keyword>
<dbReference type="Proteomes" id="UP000307244">
    <property type="component" value="Unassembled WGS sequence"/>
</dbReference>
<dbReference type="InterPro" id="IPR012319">
    <property type="entry name" value="FPG_cat"/>
</dbReference>
<dbReference type="PANTHER" id="PTHR22993">
    <property type="entry name" value="FORMAMIDOPYRIMIDINE-DNA GLYCOSYLASE"/>
    <property type="match status" value="1"/>
</dbReference>
<accession>A0A4U1CJ98</accession>
<evidence type="ECO:0000313" key="12">
    <source>
        <dbReference type="Proteomes" id="UP000307244"/>
    </source>
</evidence>
<dbReference type="RefSeq" id="WP_136835302.1">
    <property type="nucleotide sequence ID" value="NZ_SWBQ01000002.1"/>
</dbReference>
<evidence type="ECO:0000313" key="11">
    <source>
        <dbReference type="EMBL" id="TKC07029.1"/>
    </source>
</evidence>
<gene>
    <name evidence="11" type="ORF">FA047_07115</name>
</gene>
<evidence type="ECO:0000256" key="8">
    <source>
        <dbReference type="ARBA" id="ARBA00023268"/>
    </source>
</evidence>
<keyword evidence="12" id="KW-1185">Reference proteome</keyword>
<dbReference type="GO" id="GO:0003906">
    <property type="term" value="F:DNA-(apurinic or apyrimidinic site) endonuclease activity"/>
    <property type="evidence" value="ECO:0007669"/>
    <property type="project" value="InterPro"/>
</dbReference>
<dbReference type="GO" id="GO:0003684">
    <property type="term" value="F:damaged DNA binding"/>
    <property type="evidence" value="ECO:0007669"/>
    <property type="project" value="InterPro"/>
</dbReference>
<dbReference type="InterPro" id="IPR015886">
    <property type="entry name" value="H2TH_FPG"/>
</dbReference>
<dbReference type="InterPro" id="IPR010979">
    <property type="entry name" value="Ribosomal_uS13-like_H2TH"/>
</dbReference>
<dbReference type="GO" id="GO:0008270">
    <property type="term" value="F:zinc ion binding"/>
    <property type="evidence" value="ECO:0007669"/>
    <property type="project" value="InterPro"/>
</dbReference>
<dbReference type="GO" id="GO:0008534">
    <property type="term" value="F:oxidized purine nucleobase lesion DNA N-glycosylase activity"/>
    <property type="evidence" value="ECO:0007669"/>
    <property type="project" value="UniProtKB-EC"/>
</dbReference>
<protein>
    <submittedName>
        <fullName evidence="11">Endonuclease</fullName>
    </submittedName>
</protein>
<evidence type="ECO:0000256" key="6">
    <source>
        <dbReference type="ARBA" id="ARBA00023204"/>
    </source>
</evidence>
<dbReference type="GO" id="GO:0016829">
    <property type="term" value="F:lyase activity"/>
    <property type="evidence" value="ECO:0007669"/>
    <property type="project" value="UniProtKB-KW"/>
</dbReference>
<keyword evidence="7" id="KW-0456">Lyase</keyword>
<evidence type="ECO:0000256" key="7">
    <source>
        <dbReference type="ARBA" id="ARBA00023239"/>
    </source>
</evidence>
<dbReference type="SUPFAM" id="SSF81624">
    <property type="entry name" value="N-terminal domain of MutM-like DNA repair proteins"/>
    <property type="match status" value="1"/>
</dbReference>
<comment type="catalytic activity">
    <reaction evidence="1">
        <text>Hydrolysis of DNA containing ring-opened 7-methylguanine residues, releasing 2,6-diamino-4-hydroxy-5-(N-methyl)formamidopyrimidine.</text>
        <dbReference type="EC" id="3.2.2.23"/>
    </reaction>
</comment>
<dbReference type="SUPFAM" id="SSF46946">
    <property type="entry name" value="S13-like H2TH domain"/>
    <property type="match status" value="1"/>
</dbReference>
<keyword evidence="3" id="KW-0227">DNA damage</keyword>
<evidence type="ECO:0000259" key="10">
    <source>
        <dbReference type="PROSITE" id="PS51068"/>
    </source>
</evidence>
<dbReference type="AlphaFoldDB" id="A0A4U1CJ98"/>
<dbReference type="PANTHER" id="PTHR22993:SF9">
    <property type="entry name" value="FORMAMIDOPYRIMIDINE-DNA GLYCOSYLASE"/>
    <property type="match status" value="1"/>
</dbReference>
<keyword evidence="6" id="KW-0234">DNA repair</keyword>
<dbReference type="EMBL" id="SWBQ01000002">
    <property type="protein sequence ID" value="TKC07029.1"/>
    <property type="molecule type" value="Genomic_DNA"/>
</dbReference>